<dbReference type="PROSITE" id="PS50929">
    <property type="entry name" value="ABC_TM1F"/>
    <property type="match status" value="1"/>
</dbReference>
<keyword evidence="2" id="KW-0813">Transport</keyword>
<dbReference type="InterPro" id="IPR036640">
    <property type="entry name" value="ABC1_TM_sf"/>
</dbReference>
<feature type="transmembrane region" description="Helical" evidence="9">
    <location>
        <begin position="164"/>
        <end position="186"/>
    </location>
</feature>
<dbReference type="InterPro" id="IPR017750">
    <property type="entry name" value="ATPase_T1SS"/>
</dbReference>
<feature type="transmembrane region" description="Helical" evidence="9">
    <location>
        <begin position="198"/>
        <end position="218"/>
    </location>
</feature>
<dbReference type="InterPro" id="IPR017871">
    <property type="entry name" value="ABC_transporter-like_CS"/>
</dbReference>
<feature type="domain" description="Peptidase C39" evidence="12">
    <location>
        <begin position="8"/>
        <end position="128"/>
    </location>
</feature>
<name>A0A6H3FEX8_9BACT</name>
<organism evidence="13 14">
    <name type="scientific">Desulfovibrio legallii</name>
    <dbReference type="NCBI Taxonomy" id="571438"/>
    <lineage>
        <taxon>Bacteria</taxon>
        <taxon>Pseudomonadati</taxon>
        <taxon>Thermodesulfobacteriota</taxon>
        <taxon>Desulfovibrionia</taxon>
        <taxon>Desulfovibrionales</taxon>
        <taxon>Desulfovibrionaceae</taxon>
        <taxon>Desulfovibrio</taxon>
    </lineage>
</organism>
<comment type="caution">
    <text evidence="13">The sequence shown here is derived from an EMBL/GenBank/DDBJ whole genome shotgun (WGS) entry which is preliminary data.</text>
</comment>
<evidence type="ECO:0000313" key="14">
    <source>
        <dbReference type="Proteomes" id="UP000292919"/>
    </source>
</evidence>
<dbReference type="InterPro" id="IPR011527">
    <property type="entry name" value="ABC1_TM_dom"/>
</dbReference>
<evidence type="ECO:0000256" key="5">
    <source>
        <dbReference type="ARBA" id="ARBA00022741"/>
    </source>
</evidence>
<dbReference type="Gene3D" id="1.20.1560.10">
    <property type="entry name" value="ABC transporter type 1, transmembrane domain"/>
    <property type="match status" value="1"/>
</dbReference>
<dbReference type="Gene3D" id="3.40.50.300">
    <property type="entry name" value="P-loop containing nucleotide triphosphate hydrolases"/>
    <property type="match status" value="1"/>
</dbReference>
<dbReference type="GO" id="GO:0016887">
    <property type="term" value="F:ATP hydrolysis activity"/>
    <property type="evidence" value="ECO:0007669"/>
    <property type="project" value="InterPro"/>
</dbReference>
<dbReference type="GO" id="GO:0034040">
    <property type="term" value="F:ATPase-coupled lipid transmembrane transporter activity"/>
    <property type="evidence" value="ECO:0007669"/>
    <property type="project" value="TreeGrafter"/>
</dbReference>
<dbReference type="InterPro" id="IPR027417">
    <property type="entry name" value="P-loop_NTPase"/>
</dbReference>
<keyword evidence="6" id="KW-0067">ATP-binding</keyword>
<evidence type="ECO:0000256" key="7">
    <source>
        <dbReference type="ARBA" id="ARBA00022989"/>
    </source>
</evidence>
<evidence type="ECO:0000313" key="13">
    <source>
        <dbReference type="EMBL" id="TBH80625.1"/>
    </source>
</evidence>
<gene>
    <name evidence="13" type="ORF">EB812_04790</name>
</gene>
<dbReference type="NCBIfam" id="TIGR03375">
    <property type="entry name" value="type_I_sec_LssB"/>
    <property type="match status" value="1"/>
</dbReference>
<evidence type="ECO:0000259" key="10">
    <source>
        <dbReference type="PROSITE" id="PS50893"/>
    </source>
</evidence>
<evidence type="ECO:0000256" key="8">
    <source>
        <dbReference type="ARBA" id="ARBA00023136"/>
    </source>
</evidence>
<dbReference type="EMBL" id="SIXC01000005">
    <property type="protein sequence ID" value="TBH80625.1"/>
    <property type="molecule type" value="Genomic_DNA"/>
</dbReference>
<dbReference type="CDD" id="cd18587">
    <property type="entry name" value="ABC_6TM_LapB_like"/>
    <property type="match status" value="1"/>
</dbReference>
<dbReference type="PROSITE" id="PS50990">
    <property type="entry name" value="PEPTIDASE_C39"/>
    <property type="match status" value="1"/>
</dbReference>
<dbReference type="InterPro" id="IPR005074">
    <property type="entry name" value="Peptidase_C39"/>
</dbReference>
<feature type="transmembrane region" description="Helical" evidence="9">
    <location>
        <begin position="382"/>
        <end position="404"/>
    </location>
</feature>
<feature type="transmembrane region" description="Helical" evidence="9">
    <location>
        <begin position="300"/>
        <end position="317"/>
    </location>
</feature>
<dbReference type="GO" id="GO:0140359">
    <property type="term" value="F:ABC-type transporter activity"/>
    <property type="evidence" value="ECO:0007669"/>
    <property type="project" value="InterPro"/>
</dbReference>
<evidence type="ECO:0000256" key="6">
    <source>
        <dbReference type="ARBA" id="ARBA00022840"/>
    </source>
</evidence>
<keyword evidence="5" id="KW-0547">Nucleotide-binding</keyword>
<dbReference type="PROSITE" id="PS50893">
    <property type="entry name" value="ABC_TRANSPORTER_2"/>
    <property type="match status" value="1"/>
</dbReference>
<dbReference type="GO" id="GO:0008233">
    <property type="term" value="F:peptidase activity"/>
    <property type="evidence" value="ECO:0007669"/>
    <property type="project" value="InterPro"/>
</dbReference>
<dbReference type="GO" id="GO:0005524">
    <property type="term" value="F:ATP binding"/>
    <property type="evidence" value="ECO:0007669"/>
    <property type="project" value="UniProtKB-KW"/>
</dbReference>
<comment type="subcellular location">
    <subcellularLocation>
        <location evidence="1">Cell membrane</location>
        <topology evidence="1">Multi-pass membrane protein</topology>
    </subcellularLocation>
</comment>
<dbReference type="Pfam" id="PF00664">
    <property type="entry name" value="ABC_membrane"/>
    <property type="match status" value="1"/>
</dbReference>
<dbReference type="GO" id="GO:0006508">
    <property type="term" value="P:proteolysis"/>
    <property type="evidence" value="ECO:0007669"/>
    <property type="project" value="InterPro"/>
</dbReference>
<accession>A0A6H3FEX8</accession>
<feature type="domain" description="ABC transmembrane type-1" evidence="11">
    <location>
        <begin position="164"/>
        <end position="442"/>
    </location>
</feature>
<keyword evidence="7 9" id="KW-1133">Transmembrane helix</keyword>
<dbReference type="InterPro" id="IPR003439">
    <property type="entry name" value="ABC_transporter-like_ATP-bd"/>
</dbReference>
<dbReference type="CDD" id="cd03245">
    <property type="entry name" value="ABCC_bacteriocin_exporters"/>
    <property type="match status" value="1"/>
</dbReference>
<dbReference type="PROSITE" id="PS00211">
    <property type="entry name" value="ABC_TRANSPORTER_1"/>
    <property type="match status" value="1"/>
</dbReference>
<dbReference type="AlphaFoldDB" id="A0A6H3FEX8"/>
<keyword evidence="3" id="KW-1003">Cell membrane</keyword>
<keyword evidence="4 9" id="KW-0812">Transmembrane</keyword>
<dbReference type="SUPFAM" id="SSF52540">
    <property type="entry name" value="P-loop containing nucleoside triphosphate hydrolases"/>
    <property type="match status" value="1"/>
</dbReference>
<sequence length="724" mass="79085">MGPLRPSDVDFMPGLLRSLAIVLRLRGRVVSPQSLMAGLTGSRVTPQACLRAARKVGLSGRIAYRPQLENIPGLVLPCILLLTNDRSCVLTALDGEMAEVIFPETGETSQVVPLEALREEYSGYALFAAVEAAPDHRADRLSISHGKRWFWDVLRYYAPIYRHVALASVVINLIAVGSPLFVMNVYDRVVPNNAMETLWVLAIGIFIVYLFNFLLSALRTHFVDVAGRNADIVLSSALVEKVLSMRLDAKPESTGALVNNLREFEQLREFFSSSSLLACIDLPFLVIFLLLIAFIGGPLVFLPLGAMPILIGLGLTLQHRSRRSAEAGYRQNMQKNALLVEIVGGLETLKACMAESRMQKLWESVVGLSAKSSSEARKYNNLAVTLSMLVTQVVTVACIVWGVYRIADGQMTMGALIGVNILVGRSMAPLLQMASLLTRLQNSHVALKALDLLMTLPSENQAEKTCMDFGMLRPSFSMENVSFAYPHQERQALNNISLRIEPGEHVGVIGPMGSGKSTLGKLLIGLYQPKEGAVKFGDVDIRQIPGADLRGRVGVLPQDVVLFYGSIRDNIALGDPTINDHLVLRAAALAGVADFLRNNPAGFAAQVGEQGRALSGGQRQAVALARALVRDPEVLILDEPTSNMDTDSELLLQKRLQAAMGGRTVVLITHRLSMLRIVDRLIVMEDGQIKLDGPRDKVLQRLRERSRQTVATVNRAQQAAAEHA</sequence>
<evidence type="ECO:0000256" key="1">
    <source>
        <dbReference type="ARBA" id="ARBA00004651"/>
    </source>
</evidence>
<dbReference type="PANTHER" id="PTHR24221">
    <property type="entry name" value="ATP-BINDING CASSETTE SUB-FAMILY B"/>
    <property type="match status" value="1"/>
</dbReference>
<keyword evidence="14" id="KW-1185">Reference proteome</keyword>
<evidence type="ECO:0000259" key="11">
    <source>
        <dbReference type="PROSITE" id="PS50929"/>
    </source>
</evidence>
<evidence type="ECO:0000256" key="2">
    <source>
        <dbReference type="ARBA" id="ARBA00022448"/>
    </source>
</evidence>
<proteinExistence type="predicted"/>
<evidence type="ECO:0000259" key="12">
    <source>
        <dbReference type="PROSITE" id="PS50990"/>
    </source>
</evidence>
<protein>
    <submittedName>
        <fullName evidence="13">Type I secretion system permease/ATPase</fullName>
    </submittedName>
</protein>
<dbReference type="GO" id="GO:0005886">
    <property type="term" value="C:plasma membrane"/>
    <property type="evidence" value="ECO:0007669"/>
    <property type="project" value="UniProtKB-SubCell"/>
</dbReference>
<reference evidence="13 14" key="1">
    <citation type="submission" date="2018-12" db="EMBL/GenBank/DDBJ databases">
        <title>First genome draft of Desulfovibrio legallis sp. nov.</title>
        <authorList>
            <person name="Ben Dhia O."/>
            <person name="Najjari A."/>
            <person name="Ferjani R."/>
            <person name="Fhoula I."/>
            <person name="Fardeau M.-L."/>
            <person name="Boudabbous A."/>
            <person name="Ouzari H.I."/>
        </authorList>
    </citation>
    <scope>NUCLEOTIDE SEQUENCE [LARGE SCALE GENOMIC DNA]</scope>
    <source>
        <strain evidence="13 14">H1T</strain>
    </source>
</reference>
<dbReference type="FunFam" id="3.40.50.300:FF:000299">
    <property type="entry name" value="ABC transporter ATP-binding protein/permease"/>
    <property type="match status" value="1"/>
</dbReference>
<dbReference type="InterPro" id="IPR003593">
    <property type="entry name" value="AAA+_ATPase"/>
</dbReference>
<feature type="domain" description="ABC transporter" evidence="10">
    <location>
        <begin position="476"/>
        <end position="711"/>
    </location>
</feature>
<evidence type="ECO:0000256" key="9">
    <source>
        <dbReference type="SAM" id="Phobius"/>
    </source>
</evidence>
<dbReference type="SMART" id="SM00382">
    <property type="entry name" value="AAA"/>
    <property type="match status" value="1"/>
</dbReference>
<evidence type="ECO:0000256" key="3">
    <source>
        <dbReference type="ARBA" id="ARBA00022475"/>
    </source>
</evidence>
<dbReference type="Proteomes" id="UP000292919">
    <property type="component" value="Unassembled WGS sequence"/>
</dbReference>
<dbReference type="Pfam" id="PF00005">
    <property type="entry name" value="ABC_tran"/>
    <property type="match status" value="1"/>
</dbReference>
<dbReference type="InterPro" id="IPR039421">
    <property type="entry name" value="Type_1_exporter"/>
</dbReference>
<keyword evidence="8 9" id="KW-0472">Membrane</keyword>
<dbReference type="SUPFAM" id="SSF90123">
    <property type="entry name" value="ABC transporter transmembrane region"/>
    <property type="match status" value="1"/>
</dbReference>
<dbReference type="Gene3D" id="3.90.70.10">
    <property type="entry name" value="Cysteine proteinases"/>
    <property type="match status" value="1"/>
</dbReference>
<dbReference type="PANTHER" id="PTHR24221:SF248">
    <property type="entry name" value="ABC TRANSPORTER TRANSMEMBRANE REGION"/>
    <property type="match status" value="1"/>
</dbReference>
<evidence type="ECO:0000256" key="4">
    <source>
        <dbReference type="ARBA" id="ARBA00022692"/>
    </source>
</evidence>